<dbReference type="PANTHER" id="PTHR37482">
    <property type="entry name" value="OUTER MEMBRANE PROTEIN ASSEMBLY FACTOR BAME"/>
    <property type="match status" value="1"/>
</dbReference>
<evidence type="ECO:0000313" key="7">
    <source>
        <dbReference type="EMBL" id="MFG6442214.1"/>
    </source>
</evidence>
<keyword evidence="8" id="KW-1185">Reference proteome</keyword>
<dbReference type="HAMAP" id="MF_00925">
    <property type="entry name" value="OM_assembly_BamE"/>
    <property type="match status" value="1"/>
</dbReference>
<protein>
    <recommendedName>
        <fullName evidence="4">Outer membrane protein assembly factor BamE</fullName>
    </recommendedName>
</protein>
<comment type="caution">
    <text evidence="7">The sequence shown here is derived from an EMBL/GenBank/DDBJ whole genome shotgun (WGS) entry which is preliminary data.</text>
</comment>
<name>A0ABW7FLJ7_9BURK</name>
<dbReference type="PROSITE" id="PS51257">
    <property type="entry name" value="PROKAR_LIPOPROTEIN"/>
    <property type="match status" value="1"/>
</dbReference>
<evidence type="ECO:0000313" key="8">
    <source>
        <dbReference type="Proteomes" id="UP001606301"/>
    </source>
</evidence>
<evidence type="ECO:0000259" key="6">
    <source>
        <dbReference type="Pfam" id="PF04355"/>
    </source>
</evidence>
<comment type="subcellular location">
    <subcellularLocation>
        <location evidence="4">Cell outer membrane</location>
        <topology evidence="4">Lipid-anchor</topology>
    </subcellularLocation>
</comment>
<dbReference type="InterPro" id="IPR007450">
    <property type="entry name" value="BamE_dom"/>
</dbReference>
<dbReference type="PANTHER" id="PTHR37482:SF1">
    <property type="entry name" value="OUTER MEMBRANE PROTEIN ASSEMBLY FACTOR BAME"/>
    <property type="match status" value="1"/>
</dbReference>
<feature type="domain" description="Outer membrane protein assembly factor BamE" evidence="6">
    <location>
        <begin position="48"/>
        <end position="115"/>
    </location>
</feature>
<organism evidence="7 8">
    <name type="scientific">Pelomonas margarita</name>
    <dbReference type="NCBI Taxonomy" id="3299031"/>
    <lineage>
        <taxon>Bacteria</taxon>
        <taxon>Pseudomonadati</taxon>
        <taxon>Pseudomonadota</taxon>
        <taxon>Betaproteobacteria</taxon>
        <taxon>Burkholderiales</taxon>
        <taxon>Sphaerotilaceae</taxon>
        <taxon>Roseateles</taxon>
    </lineage>
</organism>
<dbReference type="Proteomes" id="UP001606301">
    <property type="component" value="Unassembled WGS sequence"/>
</dbReference>
<evidence type="ECO:0000256" key="1">
    <source>
        <dbReference type="ARBA" id="ARBA00022729"/>
    </source>
</evidence>
<gene>
    <name evidence="4" type="primary">bamE</name>
    <name evidence="7" type="ORF">ACG0Z3_16140</name>
</gene>
<proteinExistence type="inferred from homology"/>
<evidence type="ECO:0000256" key="2">
    <source>
        <dbReference type="ARBA" id="ARBA00023136"/>
    </source>
</evidence>
<dbReference type="RefSeq" id="WP_394399225.1">
    <property type="nucleotide sequence ID" value="NZ_JBIGHW010000009.1"/>
</dbReference>
<keyword evidence="3 4" id="KW-0998">Cell outer membrane</keyword>
<feature type="region of interest" description="Disordered" evidence="5">
    <location>
        <begin position="140"/>
        <end position="189"/>
    </location>
</feature>
<sequence length="189" mass="20299">MRPLLASLPLLALLGGCSYLPKWDSLPTITGDKVLGVLTPYRVEVVQGNVLTKEMVARVKPGMPKAQVRDLLGSPLLTDIFHESRWDYPFTIRRQGAPEQHRLVVAEFDGDKLKTLTVPDDLPTENEFVAAINTFKPGSKQPKLALSDAERAALPPPKKSAEAAPTAAAEGPAPGRVYPPLDAKTGAGS</sequence>
<dbReference type="EMBL" id="JBIGHW010000009">
    <property type="protein sequence ID" value="MFG6442214.1"/>
    <property type="molecule type" value="Genomic_DNA"/>
</dbReference>
<evidence type="ECO:0000256" key="3">
    <source>
        <dbReference type="ARBA" id="ARBA00023237"/>
    </source>
</evidence>
<feature type="compositionally biased region" description="Low complexity" evidence="5">
    <location>
        <begin position="162"/>
        <end position="175"/>
    </location>
</feature>
<dbReference type="Gene3D" id="3.30.1450.10">
    <property type="match status" value="1"/>
</dbReference>
<comment type="subunit">
    <text evidence="4">Part of the Bam complex.</text>
</comment>
<comment type="function">
    <text evidence="4">Part of the outer membrane protein assembly complex, which is involved in assembly and insertion of beta-barrel proteins into the outer membrane.</text>
</comment>
<evidence type="ECO:0000256" key="4">
    <source>
        <dbReference type="HAMAP-Rule" id="MF_00925"/>
    </source>
</evidence>
<dbReference type="InterPro" id="IPR026592">
    <property type="entry name" value="BamE"/>
</dbReference>
<accession>A0ABW7FLJ7</accession>
<evidence type="ECO:0000256" key="5">
    <source>
        <dbReference type="SAM" id="MobiDB-lite"/>
    </source>
</evidence>
<keyword evidence="1 4" id="KW-0732">Signal</keyword>
<keyword evidence="2 4" id="KW-0472">Membrane</keyword>
<dbReference type="Pfam" id="PF04355">
    <property type="entry name" value="BamE"/>
    <property type="match status" value="1"/>
</dbReference>
<dbReference type="InterPro" id="IPR037873">
    <property type="entry name" value="BamE-like"/>
</dbReference>
<reference evidence="7 8" key="1">
    <citation type="submission" date="2024-08" db="EMBL/GenBank/DDBJ databases">
        <authorList>
            <person name="Lu H."/>
        </authorList>
    </citation>
    <scope>NUCLEOTIDE SEQUENCE [LARGE SCALE GENOMIC DNA]</scope>
    <source>
        <strain evidence="7 8">LKC17W</strain>
    </source>
</reference>
<keyword evidence="4" id="KW-0564">Palmitate</keyword>
<keyword evidence="4" id="KW-0449">Lipoprotein</keyword>
<comment type="similarity">
    <text evidence="4">Belongs to the BamE family.</text>
</comment>